<dbReference type="Pfam" id="PF03466">
    <property type="entry name" value="LysR_substrate"/>
    <property type="match status" value="1"/>
</dbReference>
<evidence type="ECO:0000259" key="5">
    <source>
        <dbReference type="PROSITE" id="PS50931"/>
    </source>
</evidence>
<dbReference type="OrthoDB" id="7776850at2"/>
<dbReference type="Gene3D" id="3.40.190.10">
    <property type="entry name" value="Periplasmic binding protein-like II"/>
    <property type="match status" value="2"/>
</dbReference>
<dbReference type="RefSeq" id="WP_073250740.1">
    <property type="nucleotide sequence ID" value="NZ_FQZQ01000005.1"/>
</dbReference>
<dbReference type="PANTHER" id="PTHR30126:SF40">
    <property type="entry name" value="HTH-TYPE TRANSCRIPTIONAL REGULATOR GLTR"/>
    <property type="match status" value="1"/>
</dbReference>
<dbReference type="SUPFAM" id="SSF46785">
    <property type="entry name" value="Winged helix' DNA-binding domain"/>
    <property type="match status" value="1"/>
</dbReference>
<evidence type="ECO:0000256" key="4">
    <source>
        <dbReference type="ARBA" id="ARBA00023163"/>
    </source>
</evidence>
<sequence length="322" mass="36074">MNKPNLSLRGLEVFQLLAKSGSVQKVAFDTGLSISTVSHHLKSVEESLGVSLVDHSRRPMILTPAGAIFVRYVEDGLKLIRRGEIELTLGNLNEVRDLRLGIVDDFDSELSPELAQLLAEAMPKCVFKHHTRPSHQIIRLLYEQKLDAGVATRPISDLSNLVEYPLLRDPFVLAVPHGSKIAPEDYLAGVSGLPFLRYSQNQIIGTLIETQLRRLKISLPNRFELESNPSILGMVAEGSGWAITTPASYVRARRFHGRVELHPFPGKGFARTIALFTLEDYPKAMADMIAETLRRLITRHYPEPILRSFPWLAPDFRVLSDP</sequence>
<reference evidence="7" key="1">
    <citation type="submission" date="2016-11" db="EMBL/GenBank/DDBJ databases">
        <authorList>
            <person name="Varghese N."/>
            <person name="Submissions S."/>
        </authorList>
    </citation>
    <scope>NUCLEOTIDE SEQUENCE [LARGE SCALE GENOMIC DNA]</scope>
    <source>
        <strain evidence="7">DSM 100564</strain>
    </source>
</reference>
<dbReference type="EMBL" id="FQZQ01000005">
    <property type="protein sequence ID" value="SHJ12639.1"/>
    <property type="molecule type" value="Genomic_DNA"/>
</dbReference>
<name>A0A1M6GRV7_9RHOB</name>
<dbReference type="SUPFAM" id="SSF53850">
    <property type="entry name" value="Periplasmic binding protein-like II"/>
    <property type="match status" value="1"/>
</dbReference>
<dbReference type="InterPro" id="IPR005119">
    <property type="entry name" value="LysR_subst-bd"/>
</dbReference>
<comment type="similarity">
    <text evidence="1">Belongs to the LysR transcriptional regulatory family.</text>
</comment>
<dbReference type="InterPro" id="IPR036390">
    <property type="entry name" value="WH_DNA-bd_sf"/>
</dbReference>
<evidence type="ECO:0000256" key="1">
    <source>
        <dbReference type="ARBA" id="ARBA00009437"/>
    </source>
</evidence>
<keyword evidence="3 6" id="KW-0238">DNA-binding</keyword>
<dbReference type="AlphaFoldDB" id="A0A1M6GRV7"/>
<dbReference type="InterPro" id="IPR000847">
    <property type="entry name" value="LysR_HTH_N"/>
</dbReference>
<dbReference type="PROSITE" id="PS50931">
    <property type="entry name" value="HTH_LYSR"/>
    <property type="match status" value="1"/>
</dbReference>
<dbReference type="InterPro" id="IPR036388">
    <property type="entry name" value="WH-like_DNA-bd_sf"/>
</dbReference>
<dbReference type="CDD" id="cd05466">
    <property type="entry name" value="PBP2_LTTR_substrate"/>
    <property type="match status" value="1"/>
</dbReference>
<dbReference type="GO" id="GO:0000976">
    <property type="term" value="F:transcription cis-regulatory region binding"/>
    <property type="evidence" value="ECO:0007669"/>
    <property type="project" value="TreeGrafter"/>
</dbReference>
<feature type="domain" description="HTH lysR-type" evidence="5">
    <location>
        <begin position="6"/>
        <end position="63"/>
    </location>
</feature>
<dbReference type="Pfam" id="PF00126">
    <property type="entry name" value="HTH_1"/>
    <property type="match status" value="1"/>
</dbReference>
<evidence type="ECO:0000313" key="7">
    <source>
        <dbReference type="Proteomes" id="UP000183982"/>
    </source>
</evidence>
<dbReference type="STRING" id="1470563.SAMN05444000_105104"/>
<gene>
    <name evidence="6" type="ORF">SAMN05444000_105104</name>
</gene>
<protein>
    <submittedName>
        <fullName evidence="6">DNA-binding transcriptional regulator, LysR family</fullName>
    </submittedName>
</protein>
<accession>A0A1M6GRV7</accession>
<evidence type="ECO:0000313" key="6">
    <source>
        <dbReference type="EMBL" id="SHJ12639.1"/>
    </source>
</evidence>
<keyword evidence="4" id="KW-0804">Transcription</keyword>
<dbReference type="Gene3D" id="1.10.10.10">
    <property type="entry name" value="Winged helix-like DNA-binding domain superfamily/Winged helix DNA-binding domain"/>
    <property type="match status" value="1"/>
</dbReference>
<keyword evidence="2" id="KW-0805">Transcription regulation</keyword>
<evidence type="ECO:0000256" key="3">
    <source>
        <dbReference type="ARBA" id="ARBA00023125"/>
    </source>
</evidence>
<dbReference type="PANTHER" id="PTHR30126">
    <property type="entry name" value="HTH-TYPE TRANSCRIPTIONAL REGULATOR"/>
    <property type="match status" value="1"/>
</dbReference>
<dbReference type="Proteomes" id="UP000183982">
    <property type="component" value="Unassembled WGS sequence"/>
</dbReference>
<proteinExistence type="inferred from homology"/>
<organism evidence="6 7">
    <name type="scientific">Shimia gijangensis</name>
    <dbReference type="NCBI Taxonomy" id="1470563"/>
    <lineage>
        <taxon>Bacteria</taxon>
        <taxon>Pseudomonadati</taxon>
        <taxon>Pseudomonadota</taxon>
        <taxon>Alphaproteobacteria</taxon>
        <taxon>Rhodobacterales</taxon>
        <taxon>Roseobacteraceae</taxon>
    </lineage>
</organism>
<evidence type="ECO:0000256" key="2">
    <source>
        <dbReference type="ARBA" id="ARBA00023015"/>
    </source>
</evidence>
<dbReference type="GO" id="GO:0003700">
    <property type="term" value="F:DNA-binding transcription factor activity"/>
    <property type="evidence" value="ECO:0007669"/>
    <property type="project" value="InterPro"/>
</dbReference>
<keyword evidence="7" id="KW-1185">Reference proteome</keyword>